<dbReference type="SUPFAM" id="SSF53955">
    <property type="entry name" value="Lysozyme-like"/>
    <property type="match status" value="1"/>
</dbReference>
<accession>A0A0G3BG65</accession>
<dbReference type="Gene3D" id="1.10.530.10">
    <property type="match status" value="1"/>
</dbReference>
<dbReference type="STRING" id="413882.AAW51_1601"/>
<sequence>MLISYPVLPARQADESEETYFERILETHVLADEGRYPVSTLMTKAGALHRWHGGLHLHGGAEPIRAIADGVVVAFRVARGREEYEGLGEYDTGFVLLRHETETGDNTRVRFYSLYMHLACGRGLSPERFAQLPPWWRQAIPGPVVQTPSNLRVWRKDVIGFAGQLYGRETCHFEVFATEADLAEFWRDSATVTKGAGSPDFFGHAHFVVPPGRPFKDRHPRAAAAGPHRIDFPGAQDFPLEVGQSGHNAETLYVSVRLEQGQRITTTYRAIAGGRYEQVGMPVVQKGYEYELYRLATALYPDCPSAGLEWIRFGRLLSRDTTTRSENWQLIRYAEGAVGYIDLAPDTVAKLSDADFPHWHGWERRSEGEIAAAGDGVCDDAHTLAWVEGGDDAARLKLRHLVCKQPSEWDAKDLWHRYARLRQPGQPLDTPAARKKFEQHVQTLAFWGSLGMKERSVWFFHPLQFVHHYRRCGWMSLDEMTQMIPRRSTGAGLVPWADAQRRLESGIAPSGAMPPRLHPALNQALRKYIVLSPQRRAHFFAQVLQETGGLTADAENGNEAYFRRMYEVITPQEAETEYDRAVQRGRKLPNGRWPIEIAPAGARSAKITNKLTYVASRPKRVQEKAQELGNSDSGDGPRFKGRGLIQLTGRAGYLAYGRFRGRNYTAQPNEELLATEAQTAADVSGKYWINAAAFGGKNINRLADTGCSPSQVESVTRAVNGGTTHLDLRGEYFGYAWGLLGDGAVPRDTTTLIRQKQP</sequence>
<feature type="region of interest" description="Disordered" evidence="1">
    <location>
        <begin position="620"/>
        <end position="641"/>
    </location>
</feature>
<gene>
    <name evidence="2" type="ORF">AAW51_1601</name>
</gene>
<evidence type="ECO:0008006" key="4">
    <source>
        <dbReference type="Google" id="ProtNLM"/>
    </source>
</evidence>
<dbReference type="KEGG" id="pbh:AAW51_1601"/>
<dbReference type="InterPro" id="IPR023346">
    <property type="entry name" value="Lysozyme-like_dom_sf"/>
</dbReference>
<evidence type="ECO:0000256" key="1">
    <source>
        <dbReference type="SAM" id="MobiDB-lite"/>
    </source>
</evidence>
<name>A0A0G3BG65_9BURK</name>
<dbReference type="Gene3D" id="2.70.70.10">
    <property type="entry name" value="Glucose Permease (Domain IIA)"/>
    <property type="match status" value="1"/>
</dbReference>
<evidence type="ECO:0000313" key="2">
    <source>
        <dbReference type="EMBL" id="AKJ28292.1"/>
    </source>
</evidence>
<proteinExistence type="predicted"/>
<evidence type="ECO:0000313" key="3">
    <source>
        <dbReference type="Proteomes" id="UP000035352"/>
    </source>
</evidence>
<reference evidence="2 3" key="1">
    <citation type="submission" date="2015-05" db="EMBL/GenBank/DDBJ databases">
        <authorList>
            <person name="Tang B."/>
            <person name="Yu Y."/>
        </authorList>
    </citation>
    <scope>NUCLEOTIDE SEQUENCE [LARGE SCALE GENOMIC DNA]</scope>
    <source>
        <strain evidence="2 3">DSM 7029</strain>
    </source>
</reference>
<dbReference type="PATRIC" id="fig|413882.6.peg.1681"/>
<dbReference type="RefSeq" id="WP_053013424.1">
    <property type="nucleotide sequence ID" value="NZ_CP011371.1"/>
</dbReference>
<protein>
    <recommendedName>
        <fullName evidence="4">Chitinase</fullName>
    </recommendedName>
</protein>
<organism evidence="2 3">
    <name type="scientific">Caldimonas brevitalea</name>
    <dbReference type="NCBI Taxonomy" id="413882"/>
    <lineage>
        <taxon>Bacteria</taxon>
        <taxon>Pseudomonadati</taxon>
        <taxon>Pseudomonadota</taxon>
        <taxon>Betaproteobacteria</taxon>
        <taxon>Burkholderiales</taxon>
        <taxon>Sphaerotilaceae</taxon>
        <taxon>Caldimonas</taxon>
    </lineage>
</organism>
<dbReference type="OrthoDB" id="1242806at2"/>
<keyword evidence="3" id="KW-1185">Reference proteome</keyword>
<dbReference type="AlphaFoldDB" id="A0A0G3BG65"/>
<dbReference type="EMBL" id="CP011371">
    <property type="protein sequence ID" value="AKJ28292.1"/>
    <property type="molecule type" value="Genomic_DNA"/>
</dbReference>
<dbReference type="InterPro" id="IPR011055">
    <property type="entry name" value="Dup_hybrid_motif"/>
</dbReference>
<dbReference type="Proteomes" id="UP000035352">
    <property type="component" value="Chromosome"/>
</dbReference>